<evidence type="ECO:0000313" key="4">
    <source>
        <dbReference type="Proteomes" id="UP000194137"/>
    </source>
</evidence>
<protein>
    <recommendedName>
        <fullName evidence="2">BioF2-like acetyltransferase domain-containing protein</fullName>
    </recommendedName>
</protein>
<dbReference type="SUPFAM" id="SSF55729">
    <property type="entry name" value="Acyl-CoA N-acyltransferases (Nat)"/>
    <property type="match status" value="1"/>
</dbReference>
<evidence type="ECO:0000259" key="2">
    <source>
        <dbReference type="Pfam" id="PF13480"/>
    </source>
</evidence>
<proteinExistence type="predicted"/>
<feature type="region of interest" description="Disordered" evidence="1">
    <location>
        <begin position="1"/>
        <end position="27"/>
    </location>
</feature>
<evidence type="ECO:0000256" key="1">
    <source>
        <dbReference type="SAM" id="MobiDB-lite"/>
    </source>
</evidence>
<dbReference type="InterPro" id="IPR038740">
    <property type="entry name" value="BioF2-like_GNAT_dom"/>
</dbReference>
<accession>A0A1W6ZW23</accession>
<dbReference type="STRING" id="1235591.CAK95_22510"/>
<dbReference type="Pfam" id="PF13480">
    <property type="entry name" value="Acetyltransf_6"/>
    <property type="match status" value="1"/>
</dbReference>
<sequence>MNAPAPADPLRVSVPSGPSRQADRMPPKLSVVTASASPKAHETLSDLTAVPIVPWRALQARATEPNAYFHPLWALPVARFARGRAGALALLAWDRTEHDRLIGLMPVRWAKRALSLPVPMLVGWNGYASLAVPTLDRDHAVDAAHALLDAACSAGARALFLPGTATEGMAFAAMKMALSERDLSFDVMRSFRRAALDATKDGDATLRSALGAKKSKELRRQRHRLEDAGPISIEIATTPADVAAALDRFLVLEQKGWKGLRGTGLGQHDGDTAFIREASAALAAEGRFEIISLTRNGMTIASGLVLRDQDRAYFFKIAMDESEARTSPGVQLTLDLTRHLCADAAISFADSSADGEHPMIDHVWRERIEIADVFIPLYPSDPMAAAIKTLLRARYAAIECVRTMRRFKEKLS</sequence>
<evidence type="ECO:0000313" key="3">
    <source>
        <dbReference type="EMBL" id="ARQ01572.1"/>
    </source>
</evidence>
<dbReference type="AlphaFoldDB" id="A0A1W6ZW23"/>
<reference evidence="3 4" key="1">
    <citation type="submission" date="2017-05" db="EMBL/GenBank/DDBJ databases">
        <title>Full genome sequence of Pseudorhodoplanes sinuspersici.</title>
        <authorList>
            <person name="Dastgheib S.M.M."/>
            <person name="Shavandi M."/>
            <person name="Tirandaz H."/>
        </authorList>
    </citation>
    <scope>NUCLEOTIDE SEQUENCE [LARGE SCALE GENOMIC DNA]</scope>
    <source>
        <strain evidence="3 4">RIPI110</strain>
    </source>
</reference>
<keyword evidence="4" id="KW-1185">Reference proteome</keyword>
<dbReference type="InterPro" id="IPR016181">
    <property type="entry name" value="Acyl_CoA_acyltransferase"/>
</dbReference>
<name>A0A1W6ZW23_9HYPH</name>
<dbReference type="EMBL" id="CP021112">
    <property type="protein sequence ID" value="ARQ01572.1"/>
    <property type="molecule type" value="Genomic_DNA"/>
</dbReference>
<feature type="domain" description="BioF2-like acetyltransferase" evidence="2">
    <location>
        <begin position="213"/>
        <end position="344"/>
    </location>
</feature>
<dbReference type="KEGG" id="psin:CAK95_22510"/>
<gene>
    <name evidence="3" type="ORF">CAK95_22510</name>
</gene>
<organism evidence="3 4">
    <name type="scientific">Pseudorhodoplanes sinuspersici</name>
    <dbReference type="NCBI Taxonomy" id="1235591"/>
    <lineage>
        <taxon>Bacteria</taxon>
        <taxon>Pseudomonadati</taxon>
        <taxon>Pseudomonadota</taxon>
        <taxon>Alphaproteobacteria</taxon>
        <taxon>Hyphomicrobiales</taxon>
        <taxon>Pseudorhodoplanes</taxon>
    </lineage>
</organism>
<dbReference type="Proteomes" id="UP000194137">
    <property type="component" value="Chromosome"/>
</dbReference>